<name>A0AAV4IC37_9GAST</name>
<keyword evidence="1" id="KW-0812">Transmembrane</keyword>
<dbReference type="Proteomes" id="UP000762676">
    <property type="component" value="Unassembled WGS sequence"/>
</dbReference>
<feature type="transmembrane region" description="Helical" evidence="1">
    <location>
        <begin position="58"/>
        <end position="80"/>
    </location>
</feature>
<dbReference type="PRINTS" id="PR00837">
    <property type="entry name" value="V5TPXLIKE"/>
</dbReference>
<dbReference type="AlphaFoldDB" id="A0AAV4IC37"/>
<sequence>MRAIPRWPLTLQYEANVAMTLNRAVSSLPLWPAYPYTREKGSAFYFVSRFSSFKMTSLMMTSMVLMATLTPMTLAAIGALTEEDIAFALTKHNEYRAGEPAATMPDLTWSASLASEAQAWADGCNFAHQTGQSWGENIAARTSGIDTNQDAIDRMVDQWTAESRFNTDGSFSCCSSSDYSCCHLTQVIWAKTTEVGCGLTLCSTLTTSGDPISDAAYLVCYYDPP</sequence>
<keyword evidence="4" id="KW-1185">Reference proteome</keyword>
<dbReference type="Pfam" id="PF00188">
    <property type="entry name" value="CAP"/>
    <property type="match status" value="1"/>
</dbReference>
<organism evidence="3 4">
    <name type="scientific">Elysia marginata</name>
    <dbReference type="NCBI Taxonomy" id="1093978"/>
    <lineage>
        <taxon>Eukaryota</taxon>
        <taxon>Metazoa</taxon>
        <taxon>Spiralia</taxon>
        <taxon>Lophotrochozoa</taxon>
        <taxon>Mollusca</taxon>
        <taxon>Gastropoda</taxon>
        <taxon>Heterobranchia</taxon>
        <taxon>Euthyneura</taxon>
        <taxon>Panpulmonata</taxon>
        <taxon>Sacoglossa</taxon>
        <taxon>Placobranchoidea</taxon>
        <taxon>Plakobranchidae</taxon>
        <taxon>Elysia</taxon>
    </lineage>
</organism>
<evidence type="ECO:0000313" key="3">
    <source>
        <dbReference type="EMBL" id="GFS06686.1"/>
    </source>
</evidence>
<accession>A0AAV4IC37</accession>
<dbReference type="Gene3D" id="3.40.33.10">
    <property type="entry name" value="CAP"/>
    <property type="match status" value="1"/>
</dbReference>
<evidence type="ECO:0000259" key="2">
    <source>
        <dbReference type="SMART" id="SM00198"/>
    </source>
</evidence>
<evidence type="ECO:0000256" key="1">
    <source>
        <dbReference type="SAM" id="Phobius"/>
    </source>
</evidence>
<feature type="domain" description="SCP" evidence="2">
    <location>
        <begin position="83"/>
        <end position="225"/>
    </location>
</feature>
<dbReference type="SMART" id="SM00198">
    <property type="entry name" value="SCP"/>
    <property type="match status" value="1"/>
</dbReference>
<keyword evidence="1" id="KW-0472">Membrane</keyword>
<dbReference type="CDD" id="cd05380">
    <property type="entry name" value="CAP_euk"/>
    <property type="match status" value="1"/>
</dbReference>
<dbReference type="InterPro" id="IPR001283">
    <property type="entry name" value="CRISP-related"/>
</dbReference>
<evidence type="ECO:0000313" key="4">
    <source>
        <dbReference type="Proteomes" id="UP000762676"/>
    </source>
</evidence>
<protein>
    <submittedName>
        <fullName evidence="3">Peptidase inhibitor 16</fullName>
    </submittedName>
</protein>
<dbReference type="InterPro" id="IPR014044">
    <property type="entry name" value="CAP_dom"/>
</dbReference>
<dbReference type="PANTHER" id="PTHR10334">
    <property type="entry name" value="CYSTEINE-RICH SECRETORY PROTEIN-RELATED"/>
    <property type="match status" value="1"/>
</dbReference>
<reference evidence="3 4" key="1">
    <citation type="journal article" date="2021" name="Elife">
        <title>Chloroplast acquisition without the gene transfer in kleptoplastic sea slugs, Plakobranchus ocellatus.</title>
        <authorList>
            <person name="Maeda T."/>
            <person name="Takahashi S."/>
            <person name="Yoshida T."/>
            <person name="Shimamura S."/>
            <person name="Takaki Y."/>
            <person name="Nagai Y."/>
            <person name="Toyoda A."/>
            <person name="Suzuki Y."/>
            <person name="Arimoto A."/>
            <person name="Ishii H."/>
            <person name="Satoh N."/>
            <person name="Nishiyama T."/>
            <person name="Hasebe M."/>
            <person name="Maruyama T."/>
            <person name="Minagawa J."/>
            <person name="Obokata J."/>
            <person name="Shigenobu S."/>
        </authorList>
    </citation>
    <scope>NUCLEOTIDE SEQUENCE [LARGE SCALE GENOMIC DNA]</scope>
</reference>
<dbReference type="InterPro" id="IPR035940">
    <property type="entry name" value="CAP_sf"/>
</dbReference>
<dbReference type="SUPFAM" id="SSF55797">
    <property type="entry name" value="PR-1-like"/>
    <property type="match status" value="1"/>
</dbReference>
<comment type="caution">
    <text evidence="3">The sequence shown here is derived from an EMBL/GenBank/DDBJ whole genome shotgun (WGS) entry which is preliminary data.</text>
</comment>
<proteinExistence type="predicted"/>
<dbReference type="EMBL" id="BMAT01002421">
    <property type="protein sequence ID" value="GFS06686.1"/>
    <property type="molecule type" value="Genomic_DNA"/>
</dbReference>
<keyword evidence="1" id="KW-1133">Transmembrane helix</keyword>
<gene>
    <name evidence="3" type="ORF">ElyMa_001231600</name>
</gene>